<dbReference type="Proteomes" id="UP000273158">
    <property type="component" value="Unassembled WGS sequence"/>
</dbReference>
<protein>
    <submittedName>
        <fullName evidence="1">Uncharacterized protein</fullName>
    </submittedName>
</protein>
<dbReference type="OrthoDB" id="5007869at2"/>
<keyword evidence="2" id="KW-1185">Reference proteome</keyword>
<evidence type="ECO:0000313" key="2">
    <source>
        <dbReference type="Proteomes" id="UP000273158"/>
    </source>
</evidence>
<comment type="caution">
    <text evidence="1">The sequence shown here is derived from an EMBL/GenBank/DDBJ whole genome shotgun (WGS) entry which is preliminary data.</text>
</comment>
<dbReference type="AlphaFoldDB" id="A0A498CB70"/>
<dbReference type="RefSeq" id="WP_121057209.1">
    <property type="nucleotide sequence ID" value="NZ_RCDB01000001.1"/>
</dbReference>
<evidence type="ECO:0000313" key="1">
    <source>
        <dbReference type="EMBL" id="RLK52487.1"/>
    </source>
</evidence>
<dbReference type="EMBL" id="RCDB01000001">
    <property type="protein sequence ID" value="RLK52487.1"/>
    <property type="molecule type" value="Genomic_DNA"/>
</dbReference>
<organism evidence="1 2">
    <name type="scientific">Microbacterium telephonicum</name>
    <dbReference type="NCBI Taxonomy" id="1714841"/>
    <lineage>
        <taxon>Bacteria</taxon>
        <taxon>Bacillati</taxon>
        <taxon>Actinomycetota</taxon>
        <taxon>Actinomycetes</taxon>
        <taxon>Micrococcales</taxon>
        <taxon>Microbacteriaceae</taxon>
        <taxon>Microbacterium</taxon>
    </lineage>
</organism>
<proteinExistence type="predicted"/>
<gene>
    <name evidence="1" type="ORF">C7474_0427</name>
</gene>
<accession>A0A498CB70</accession>
<sequence>MADRADVEEVIYRAAFVTIRFGEAASIPQSENDISWCLDPLAPLEPDERTRLGDAIIALIEDPTAHRADFIATLTALVD</sequence>
<name>A0A498CB70_9MICO</name>
<reference evidence="1 2" key="1">
    <citation type="journal article" date="2015" name="Stand. Genomic Sci.">
        <title>Genomic Encyclopedia of Bacterial and Archaeal Type Strains, Phase III: the genomes of soil and plant-associated and newly described type strains.</title>
        <authorList>
            <person name="Whitman W.B."/>
            <person name="Woyke T."/>
            <person name="Klenk H.P."/>
            <person name="Zhou Y."/>
            <person name="Lilburn T.G."/>
            <person name="Beck B.J."/>
            <person name="De Vos P."/>
            <person name="Vandamme P."/>
            <person name="Eisen J.A."/>
            <person name="Garrity G."/>
            <person name="Hugenholtz P."/>
            <person name="Kyrpides N.C."/>
        </authorList>
    </citation>
    <scope>NUCLEOTIDE SEQUENCE [LARGE SCALE GENOMIC DNA]</scope>
    <source>
        <strain evidence="1 2">S2T63</strain>
    </source>
</reference>